<sequence>MAERGTLGTLIVIAVYLLVAALVLGVTWMRTGRADQAVTIVVTVMLLVVPVVAGLAMFVMPDRRGLIFFGSFWAFFVLPFVGVLLWVGPQAWMSSSSSGTTASEGAAESPSAAAVPKFLASQPMALRKGAESSVFEMWSDRVTTWRTVFVDEAVAEETLQESELRGGASKPARLGHREGWIREMRAEGLTVWNSREGRELLQATAPDEATLQQHFAARDAAKPAPVAAPKSSGLVTAPGDPLGLERHWPRWLAGMVLYTLVIVLFFFRASSIATTYGPDAGVATRPAALLKAQLLALNRADLPIKVSPAERPDEVLVDWRFDDATWLDLARVRHVNRVFRYRLRLDESDHTVRVLEYSASFDVSAGWDGTASLNFQAQRGITFFERSSETVFGLQLGRKPGQPPLHYTWRFDVDEMRIPLRETVTASGWTWKQVMLIAPWLTG</sequence>
<reference evidence="2 3" key="1">
    <citation type="submission" date="2019-03" db="EMBL/GenBank/DDBJ databases">
        <title>Genomic Encyclopedia of Type Strains, Phase IV (KMG-IV): sequencing the most valuable type-strain genomes for metagenomic binning, comparative biology and taxonomic classification.</title>
        <authorList>
            <person name="Goeker M."/>
        </authorList>
    </citation>
    <scope>NUCLEOTIDE SEQUENCE [LARGE SCALE GENOMIC DNA]</scope>
    <source>
        <strain evidence="2 3">DSM 26377</strain>
    </source>
</reference>
<dbReference type="AlphaFoldDB" id="A0A4R7P5K7"/>
<dbReference type="EMBL" id="SOBT01000009">
    <property type="protein sequence ID" value="TDU28689.1"/>
    <property type="molecule type" value="Genomic_DNA"/>
</dbReference>
<dbReference type="Proteomes" id="UP000295341">
    <property type="component" value="Unassembled WGS sequence"/>
</dbReference>
<evidence type="ECO:0000256" key="1">
    <source>
        <dbReference type="SAM" id="Phobius"/>
    </source>
</evidence>
<gene>
    <name evidence="2" type="ORF">DFR24_3064</name>
</gene>
<dbReference type="RefSeq" id="WP_133882218.1">
    <property type="nucleotide sequence ID" value="NZ_MWIN01000002.1"/>
</dbReference>
<feature type="transmembrane region" description="Helical" evidence="1">
    <location>
        <begin position="6"/>
        <end position="26"/>
    </location>
</feature>
<feature type="transmembrane region" description="Helical" evidence="1">
    <location>
        <begin position="66"/>
        <end position="87"/>
    </location>
</feature>
<feature type="transmembrane region" description="Helical" evidence="1">
    <location>
        <begin position="251"/>
        <end position="269"/>
    </location>
</feature>
<evidence type="ECO:0000313" key="2">
    <source>
        <dbReference type="EMBL" id="TDU28689.1"/>
    </source>
</evidence>
<comment type="caution">
    <text evidence="2">The sequence shown here is derived from an EMBL/GenBank/DDBJ whole genome shotgun (WGS) entry which is preliminary data.</text>
</comment>
<keyword evidence="1" id="KW-0812">Transmembrane</keyword>
<organism evidence="2 3">
    <name type="scientific">Panacagrimonas perspica</name>
    <dbReference type="NCBI Taxonomy" id="381431"/>
    <lineage>
        <taxon>Bacteria</taxon>
        <taxon>Pseudomonadati</taxon>
        <taxon>Pseudomonadota</taxon>
        <taxon>Gammaproteobacteria</taxon>
        <taxon>Nevskiales</taxon>
        <taxon>Nevskiaceae</taxon>
        <taxon>Panacagrimonas</taxon>
    </lineage>
</organism>
<dbReference type="OrthoDB" id="7068230at2"/>
<accession>A0A4R7P5K7</accession>
<protein>
    <submittedName>
        <fullName evidence="2">Uncharacterized protein</fullName>
    </submittedName>
</protein>
<keyword evidence="1" id="KW-1133">Transmembrane helix</keyword>
<keyword evidence="3" id="KW-1185">Reference proteome</keyword>
<name>A0A4R7P5K7_9GAMM</name>
<evidence type="ECO:0000313" key="3">
    <source>
        <dbReference type="Proteomes" id="UP000295341"/>
    </source>
</evidence>
<proteinExistence type="predicted"/>
<keyword evidence="1" id="KW-0472">Membrane</keyword>
<feature type="transmembrane region" description="Helical" evidence="1">
    <location>
        <begin position="38"/>
        <end position="60"/>
    </location>
</feature>